<protein>
    <submittedName>
        <fullName evidence="2">Uncharacterized protein</fullName>
    </submittedName>
</protein>
<proteinExistence type="predicted"/>
<evidence type="ECO:0000313" key="2">
    <source>
        <dbReference type="EMBL" id="OEJ20909.1"/>
    </source>
</evidence>
<reference evidence="2 3" key="1">
    <citation type="submission" date="2016-08" db="EMBL/GenBank/DDBJ databases">
        <title>The complete genome of Streptomyces subrutilus 10-1-1.</title>
        <authorList>
            <person name="Chen X."/>
        </authorList>
    </citation>
    <scope>NUCLEOTIDE SEQUENCE [LARGE SCALE GENOMIC DNA]</scope>
    <source>
        <strain evidence="2 3">10-1-1</strain>
        <plasmid evidence="3">pacmp2</plasmid>
    </source>
</reference>
<keyword evidence="1" id="KW-0175">Coiled coil</keyword>
<evidence type="ECO:0000313" key="3">
    <source>
        <dbReference type="Proteomes" id="UP000095705"/>
    </source>
</evidence>
<dbReference type="AlphaFoldDB" id="A0A1E5NXD9"/>
<gene>
    <name evidence="2" type="ORF">BGK67_35330</name>
</gene>
<dbReference type="Proteomes" id="UP000095705">
    <property type="component" value="Plasmid pACMP2"/>
</dbReference>
<name>A0A1E5NXD9_9ACTN</name>
<geneLocation type="plasmid" evidence="3">
    <name>pacmp2</name>
</geneLocation>
<comment type="caution">
    <text evidence="2">The sequence shown here is derived from an EMBL/GenBank/DDBJ whole genome shotgun (WGS) entry which is preliminary data.</text>
</comment>
<evidence type="ECO:0000256" key="1">
    <source>
        <dbReference type="SAM" id="Coils"/>
    </source>
</evidence>
<keyword evidence="3" id="KW-1185">Reference proteome</keyword>
<dbReference type="EMBL" id="MEHK01000006">
    <property type="protein sequence ID" value="OEJ20909.1"/>
    <property type="molecule type" value="Genomic_DNA"/>
</dbReference>
<organism evidence="2 3">
    <name type="scientific">Streptomyces subrutilus</name>
    <dbReference type="NCBI Taxonomy" id="36818"/>
    <lineage>
        <taxon>Bacteria</taxon>
        <taxon>Bacillati</taxon>
        <taxon>Actinomycetota</taxon>
        <taxon>Actinomycetes</taxon>
        <taxon>Kitasatosporales</taxon>
        <taxon>Streptomycetaceae</taxon>
        <taxon>Streptomyces</taxon>
    </lineage>
</organism>
<keyword evidence="2" id="KW-0614">Plasmid</keyword>
<feature type="coiled-coil region" evidence="1">
    <location>
        <begin position="160"/>
        <end position="189"/>
    </location>
</feature>
<accession>A0A1E5NXD9</accession>
<sequence length="266" mass="29707">MGTSTLYRPGGVVRFHARGPQAAEGRGVPLTVVPMSVKELRYYDWLLEVLREEGNHGDLIAANVYFEATGAFLGCFFGDGPRAHVEWWNDVTLHDLEFAGKARTAQIALNYMVDRWDWAHGRVLPEREPWESDEELASRRRAVLEAHTVPGRLSPTAELMAQAIAEERAAAAEREAAEARKRAEHLATARTHAFGLDVELFAPYRVIDLAAARRPGRCEYGRCTQPAPVAIEADPWTKRDPSDGRPRRYRACAFHFINALDGVFGG</sequence>